<dbReference type="InterPro" id="IPR054162">
    <property type="entry name" value="DUF6293_C"/>
</dbReference>
<dbReference type="AlphaFoldDB" id="A0A9E7ND10"/>
<organism evidence="3 4">
    <name type="scientific">Natronosalvus rutilus</name>
    <dbReference type="NCBI Taxonomy" id="2953753"/>
    <lineage>
        <taxon>Archaea</taxon>
        <taxon>Methanobacteriati</taxon>
        <taxon>Methanobacteriota</taxon>
        <taxon>Stenosarchaea group</taxon>
        <taxon>Halobacteria</taxon>
        <taxon>Halobacteriales</taxon>
        <taxon>Natrialbaceae</taxon>
        <taxon>Natronosalvus</taxon>
    </lineage>
</organism>
<accession>A0A9E7ND10</accession>
<dbReference type="Proteomes" id="UP001056855">
    <property type="component" value="Chromosome"/>
</dbReference>
<sequence length="260" mass="29366">MSRDSPVTDRVHVVPLGFEYARVKEPILRWKADRVVPIEYRDSDREIPFVRALLEELEANERITVDRRSCDIFDLYDTLGTISAAIADYADDDVFVNLSAGSKITAIAGMIACMATGARPIYARPSYGPEASRIPEEPLHEEVAEIFELPRYPIERPSDVHVAFLAHVDAETAETASGRYRGVSKTDLIDFALESAFPFVARSEATTRKGYYRLLDRHVVNPLLEKGYFEVDKVGREKYVTLTEDGRNVLRAFRYAAEEA</sequence>
<evidence type="ECO:0000313" key="3">
    <source>
        <dbReference type="EMBL" id="UTF54728.1"/>
    </source>
</evidence>
<feature type="domain" description="DUF6293" evidence="2">
    <location>
        <begin position="148"/>
        <end position="253"/>
    </location>
</feature>
<dbReference type="RefSeq" id="WP_254159434.1">
    <property type="nucleotide sequence ID" value="NZ_CP100355.1"/>
</dbReference>
<reference evidence="3" key="1">
    <citation type="submission" date="2022-06" db="EMBL/GenBank/DDBJ databases">
        <title>Diverse halophilic archaea isolated from saline environments.</title>
        <authorList>
            <person name="Cui H.-L."/>
        </authorList>
    </citation>
    <scope>NUCLEOTIDE SEQUENCE</scope>
    <source>
        <strain evidence="3">WLHS1</strain>
    </source>
</reference>
<name>A0A9E7ND10_9EURY</name>
<dbReference type="InterPro" id="IPR046260">
    <property type="entry name" value="HFX_2341-like_N"/>
</dbReference>
<dbReference type="KEGG" id="sawl:NGM29_05510"/>
<dbReference type="Pfam" id="PF22665">
    <property type="entry name" value="WHD_DUF6293"/>
    <property type="match status" value="1"/>
</dbReference>
<gene>
    <name evidence="3" type="ORF">NGM29_05510</name>
</gene>
<dbReference type="Pfam" id="PF19810">
    <property type="entry name" value="HFX_2341_N"/>
    <property type="match status" value="1"/>
</dbReference>
<dbReference type="GeneID" id="73289482"/>
<evidence type="ECO:0000313" key="4">
    <source>
        <dbReference type="Proteomes" id="UP001056855"/>
    </source>
</evidence>
<feature type="domain" description="HFX-2341-like N-terminal" evidence="1">
    <location>
        <begin position="10"/>
        <end position="126"/>
    </location>
</feature>
<proteinExistence type="predicted"/>
<evidence type="ECO:0000259" key="1">
    <source>
        <dbReference type="Pfam" id="PF19810"/>
    </source>
</evidence>
<evidence type="ECO:0000259" key="2">
    <source>
        <dbReference type="Pfam" id="PF22665"/>
    </source>
</evidence>
<dbReference type="EMBL" id="CP100355">
    <property type="protein sequence ID" value="UTF54728.1"/>
    <property type="molecule type" value="Genomic_DNA"/>
</dbReference>
<keyword evidence="4" id="KW-1185">Reference proteome</keyword>
<protein>
    <submittedName>
        <fullName evidence="3">DUF6293 family protein</fullName>
    </submittedName>
</protein>